<dbReference type="Proteomes" id="UP000615446">
    <property type="component" value="Unassembled WGS sequence"/>
</dbReference>
<name>A0A8H3M007_9GLOM</name>
<protein>
    <submittedName>
        <fullName evidence="2">Uncharacterized protein</fullName>
    </submittedName>
</protein>
<dbReference type="OrthoDB" id="2442795at2759"/>
<gene>
    <name evidence="2" type="ORF">RCL2_002183500</name>
</gene>
<sequence length="1004" mass="114245">MTEIYLSSSSISEANSDIDDFFDNIPESERDLTNLYTEIANINKAKELLISNSDSTEDDDSENANWETSSMLTITSESIEAEEEIKIPQSSSNLTPCALIDIKNGSIQRCGETKDLRGLAQLIGTWQIDDNAVSEAGKELENLGVCRSHFMFDQNRLHEKNAKKGRGNFCHEHSVSLGNKNLFVPCIDYKSCHSLQINEPIITAAKLHQKSRYICCNCFEKNGEHLYIKPGTGKLALQCKMKGNHNEDTKKGLQLISNWIMNLANSDNDLLKAKALSYFTTVIEQLLSTNENENEIYSPAPIILTSHEPPSFFIISSLFKLYRINIKDYYYNFQDSQKIGSHIGLELIKNREKILQKKQELEEPNSLEEYRSAMPSTLYGLLDIIISVGFKSTKIWLTRMISSLCRKPRLLSNLHDFLVSVNAAGITRKHEKILEIKRIEAADPKLHIWKNPNIWNICVIDNIDFKEKTFTYGNIYDTTRSSSHATLRLLFQYQLPVKLNSIPDEEIQLNENTKLFGENLITNEVSLIFNTIFIQLLNCQTISNLSDQFSFEYDAEIINEKIINYFNHGPSCPPVHIIILEAGDNPNKDANIKTACNQYFDDLRIDNDLGIEVVCDEAIFRRVLKCYQENSKIRPLLGQWHTSNDMCSVLLTIFSGYGIYNMAAILGVAFLDKLEKVIDYRSTCRVLDLIWVAIGHRVGIRTGNTELQTKCLSAFAPLFPIAGKLNYTRSTVHFLAILTKHPRIKTLLKYASSVNLTRDGHYFAFDEALETFGVKFIKQNVTGNVINEESLKHQIKATQSEKERMNLLFDEFLGDIVLSAGTRAVNRHQEKLWELTKQLIDAFEMADGMQHLLFQNCDQLTSEGFGKLFCCYKDGVTCLKKIFRQEILHLEAIDTKGKRAKGVITTKVTDLKSKTQKTKKKNIHPPDESYSENSMQARTIEAIVSPPVSSELKSKRHHPSKEEREVLETLSTYDVMPPDTAIDLVLTSLLTYWDGWTKKKIKSA</sequence>
<evidence type="ECO:0000313" key="3">
    <source>
        <dbReference type="Proteomes" id="UP000615446"/>
    </source>
</evidence>
<proteinExistence type="predicted"/>
<organism evidence="2 3">
    <name type="scientific">Rhizophagus clarus</name>
    <dbReference type="NCBI Taxonomy" id="94130"/>
    <lineage>
        <taxon>Eukaryota</taxon>
        <taxon>Fungi</taxon>
        <taxon>Fungi incertae sedis</taxon>
        <taxon>Mucoromycota</taxon>
        <taxon>Glomeromycotina</taxon>
        <taxon>Glomeromycetes</taxon>
        <taxon>Glomerales</taxon>
        <taxon>Glomeraceae</taxon>
        <taxon>Rhizophagus</taxon>
    </lineage>
</organism>
<comment type="caution">
    <text evidence="2">The sequence shown here is derived from an EMBL/GenBank/DDBJ whole genome shotgun (WGS) entry which is preliminary data.</text>
</comment>
<feature type="region of interest" description="Disordered" evidence="1">
    <location>
        <begin position="915"/>
        <end position="934"/>
    </location>
</feature>
<dbReference type="AlphaFoldDB" id="A0A8H3M007"/>
<reference evidence="2" key="1">
    <citation type="submission" date="2019-10" db="EMBL/GenBank/DDBJ databases">
        <title>Conservation and host-specific expression of non-tandemly repeated heterogenous ribosome RNA gene in arbuscular mycorrhizal fungi.</title>
        <authorList>
            <person name="Maeda T."/>
            <person name="Kobayashi Y."/>
            <person name="Nakagawa T."/>
            <person name="Ezawa T."/>
            <person name="Yamaguchi K."/>
            <person name="Bino T."/>
            <person name="Nishimoto Y."/>
            <person name="Shigenobu S."/>
            <person name="Kawaguchi M."/>
        </authorList>
    </citation>
    <scope>NUCLEOTIDE SEQUENCE</scope>
    <source>
        <strain evidence="2">HR1</strain>
    </source>
</reference>
<evidence type="ECO:0000313" key="2">
    <source>
        <dbReference type="EMBL" id="GES95146.1"/>
    </source>
</evidence>
<evidence type="ECO:0000256" key="1">
    <source>
        <dbReference type="SAM" id="MobiDB-lite"/>
    </source>
</evidence>
<dbReference type="EMBL" id="BLAL01000239">
    <property type="protein sequence ID" value="GES95146.1"/>
    <property type="molecule type" value="Genomic_DNA"/>
</dbReference>
<accession>A0A8H3M007</accession>